<evidence type="ECO:0000313" key="2">
    <source>
        <dbReference type="EMBL" id="ETJ22252.1"/>
    </source>
</evidence>
<dbReference type="InterPro" id="IPR020557">
    <property type="entry name" value="Fumarate_lyase_CS"/>
</dbReference>
<feature type="non-terminal residue" evidence="2">
    <location>
        <position position="86"/>
    </location>
</feature>
<dbReference type="InterPro" id="IPR008948">
    <property type="entry name" value="L-Aspartase-like"/>
</dbReference>
<dbReference type="SUPFAM" id="SSF48557">
    <property type="entry name" value="L-aspartase-like"/>
    <property type="match status" value="1"/>
</dbReference>
<gene>
    <name evidence="2" type="ORF">Q604_UNBC18267G0001</name>
</gene>
<dbReference type="EMBL" id="AZMM01018267">
    <property type="protein sequence ID" value="ETJ22252.1"/>
    <property type="molecule type" value="Genomic_DNA"/>
</dbReference>
<dbReference type="Gene3D" id="1.20.200.10">
    <property type="entry name" value="Fumarase/aspartase (Central domain)"/>
    <property type="match status" value="1"/>
</dbReference>
<dbReference type="Pfam" id="PF00206">
    <property type="entry name" value="Lyase_1"/>
    <property type="match status" value="1"/>
</dbReference>
<dbReference type="GO" id="GO:0005829">
    <property type="term" value="C:cytosol"/>
    <property type="evidence" value="ECO:0007669"/>
    <property type="project" value="TreeGrafter"/>
</dbReference>
<dbReference type="InterPro" id="IPR000362">
    <property type="entry name" value="Fumarate_lyase_fam"/>
</dbReference>
<dbReference type="InterPro" id="IPR022761">
    <property type="entry name" value="Fumarate_lyase_N"/>
</dbReference>
<dbReference type="AlphaFoldDB" id="W1WVK8"/>
<reference evidence="2" key="1">
    <citation type="submission" date="2013-12" db="EMBL/GenBank/DDBJ databases">
        <title>A Varibaculum cambriense genome reconstructed from a premature infant gut community with otherwise low bacterial novelty that shifts toward anaerobic metabolism during the third week of life.</title>
        <authorList>
            <person name="Brown C.T."/>
            <person name="Sharon I."/>
            <person name="Thomas B.C."/>
            <person name="Castelle C.J."/>
            <person name="Morowitz M.J."/>
            <person name="Banfield J.F."/>
        </authorList>
    </citation>
    <scope>NUCLEOTIDE SEQUENCE</scope>
</reference>
<dbReference type="GO" id="GO:0016829">
    <property type="term" value="F:lyase activity"/>
    <property type="evidence" value="ECO:0007669"/>
    <property type="project" value="UniProtKB-KW"/>
</dbReference>
<dbReference type="InterPro" id="IPR047136">
    <property type="entry name" value="PurB_bact"/>
</dbReference>
<feature type="domain" description="Fumarate lyase N-terminal" evidence="1">
    <location>
        <begin position="3"/>
        <end position="71"/>
    </location>
</feature>
<keyword evidence="2" id="KW-0456">Lyase</keyword>
<accession>W1WVK8</accession>
<dbReference type="PANTHER" id="PTHR43411:SF1">
    <property type="entry name" value="ADENYLOSUCCINATE LYASE"/>
    <property type="match status" value="1"/>
</dbReference>
<dbReference type="PROSITE" id="PS00163">
    <property type="entry name" value="FUMARATE_LYASES"/>
    <property type="match status" value="1"/>
</dbReference>
<protein>
    <submittedName>
        <fullName evidence="2">Adenylosuccinate lyase</fullName>
    </submittedName>
</protein>
<feature type="non-terminal residue" evidence="2">
    <location>
        <position position="1"/>
    </location>
</feature>
<comment type="caution">
    <text evidence="2">The sequence shown here is derived from an EMBL/GenBank/DDBJ whole genome shotgun (WGS) entry which is preliminary data.</text>
</comment>
<proteinExistence type="predicted"/>
<dbReference type="PANTHER" id="PTHR43411">
    <property type="entry name" value="ADENYLOSUCCINATE LYASE"/>
    <property type="match status" value="1"/>
</dbReference>
<name>W1WVK8_9ZZZZ</name>
<evidence type="ECO:0000259" key="1">
    <source>
        <dbReference type="Pfam" id="PF00206"/>
    </source>
</evidence>
<sequence length="86" mass="9782">NPYTTQIEPHDYIAEYFDAVVRFNTIIIDFDRDLWGYIALNHFKQRTIAGEIGSSTMPHKVNPIDFENSEGNLGLANAVMTHLGQK</sequence>
<dbReference type="PRINTS" id="PR00149">
    <property type="entry name" value="FUMRATELYASE"/>
</dbReference>
<organism evidence="2">
    <name type="scientific">human gut metagenome</name>
    <dbReference type="NCBI Taxonomy" id="408170"/>
    <lineage>
        <taxon>unclassified sequences</taxon>
        <taxon>metagenomes</taxon>
        <taxon>organismal metagenomes</taxon>
    </lineage>
</organism>